<protein>
    <submittedName>
        <fullName evidence="2">Uncharacterized protein</fullName>
    </submittedName>
</protein>
<dbReference type="AlphaFoldDB" id="A0A1H8JFZ3"/>
<name>A0A1H8JFZ3_9ACTN</name>
<proteinExistence type="predicted"/>
<evidence type="ECO:0000313" key="2">
    <source>
        <dbReference type="EMBL" id="SEN79714.1"/>
    </source>
</evidence>
<feature type="region of interest" description="Disordered" evidence="1">
    <location>
        <begin position="1"/>
        <end position="22"/>
    </location>
</feature>
<gene>
    <name evidence="2" type="ORF">SAMN05216267_1010102</name>
</gene>
<evidence type="ECO:0000256" key="1">
    <source>
        <dbReference type="SAM" id="MobiDB-lite"/>
    </source>
</evidence>
<evidence type="ECO:0000313" key="3">
    <source>
        <dbReference type="Proteomes" id="UP000181951"/>
    </source>
</evidence>
<keyword evidence="3" id="KW-1185">Reference proteome</keyword>
<organism evidence="2 3">
    <name type="scientific">Actinacidiphila rubida</name>
    <dbReference type="NCBI Taxonomy" id="310780"/>
    <lineage>
        <taxon>Bacteria</taxon>
        <taxon>Bacillati</taxon>
        <taxon>Actinomycetota</taxon>
        <taxon>Actinomycetes</taxon>
        <taxon>Kitasatosporales</taxon>
        <taxon>Streptomycetaceae</taxon>
        <taxon>Actinacidiphila</taxon>
    </lineage>
</organism>
<accession>A0A1H8JFZ3</accession>
<dbReference type="EMBL" id="FODD01000010">
    <property type="protein sequence ID" value="SEN79714.1"/>
    <property type="molecule type" value="Genomic_DNA"/>
</dbReference>
<dbReference type="Proteomes" id="UP000181951">
    <property type="component" value="Unassembled WGS sequence"/>
</dbReference>
<sequence length="74" mass="8137">MVVPRVFPGRATNAPPRAPPDALDVFKRHNWGNVAGGEPRDHVGPGRLIPRKDLARLYTDGYAQDLDVRGSTTF</sequence>
<reference evidence="2 3" key="1">
    <citation type="submission" date="2016-10" db="EMBL/GenBank/DDBJ databases">
        <authorList>
            <person name="de Groot N.N."/>
        </authorList>
    </citation>
    <scope>NUCLEOTIDE SEQUENCE [LARGE SCALE GENOMIC DNA]</scope>
    <source>
        <strain evidence="2 3">CGMCC 4.2026</strain>
    </source>
</reference>